<evidence type="ECO:0000256" key="1">
    <source>
        <dbReference type="ARBA" id="ARBA00022490"/>
    </source>
</evidence>
<keyword evidence="5 7" id="KW-0694">RNA-binding</keyword>
<dbReference type="GO" id="GO:0032447">
    <property type="term" value="P:protein urmylation"/>
    <property type="evidence" value="ECO:0007669"/>
    <property type="project" value="UniProtKB-UniRule"/>
</dbReference>
<comment type="subcellular location">
    <subcellularLocation>
        <location evidence="7">Cytoplasm</location>
    </subcellularLocation>
</comment>
<evidence type="ECO:0000256" key="7">
    <source>
        <dbReference type="HAMAP-Rule" id="MF_03053"/>
    </source>
</evidence>
<gene>
    <name evidence="11" type="ORF">M0811_08969</name>
</gene>
<dbReference type="HAMAP" id="MF_03053">
    <property type="entry name" value="CTU1"/>
    <property type="match status" value="1"/>
</dbReference>
<keyword evidence="4 7" id="KW-0819">tRNA processing</keyword>
<dbReference type="FunFam" id="3.40.50.620:FF:000132">
    <property type="entry name" value="Cytoplasmic tRNA 2-thiolation protein 1"/>
    <property type="match status" value="1"/>
</dbReference>
<evidence type="ECO:0000256" key="6">
    <source>
        <dbReference type="ARBA" id="ARBA00060195"/>
    </source>
</evidence>
<dbReference type="EC" id="2.7.7.-" evidence="7"/>
<proteinExistence type="inferred from homology"/>
<dbReference type="InterPro" id="IPR020554">
    <property type="entry name" value="UPF0021_CS"/>
</dbReference>
<organism evidence="11 12">
    <name type="scientific">Anaeramoeba ignava</name>
    <name type="common">Anaerobic marine amoeba</name>
    <dbReference type="NCBI Taxonomy" id="1746090"/>
    <lineage>
        <taxon>Eukaryota</taxon>
        <taxon>Metamonada</taxon>
        <taxon>Anaeramoebidae</taxon>
        <taxon>Anaeramoeba</taxon>
    </lineage>
</organism>
<sequence>MSILCENCKTKRAVFLRPKNGSKVCKECFIELFEEEVHETIQKFQMFEPKEKIGIGASGGKDSTALIHVLTKLKEKYKYENDFVLISIDEGIHGYRDDSLETVKRNQLFYNLPLEIVSFKDLFGWSLDDIILNLGPSNSCSYCGILRRQALDLAAQKISVKKLATGHNANDAAETVLLNFLRGDSVRISRSSEFIINDQNDFKRCKPFIYAYQKEIVAYAYFNKLDYFSTECPYAVNALRGKPRIFLNDLERVHPSGIIDIIDSGQLFALPDSSIKPKIQKCQKCGAVSSQNLCQACILLEKLNKSKPKIEIEIEKK</sequence>
<comment type="caution">
    <text evidence="11">The sequence shown here is derived from an EMBL/GenBank/DDBJ whole genome shotgun (WGS) entry which is preliminary data.</text>
</comment>
<dbReference type="Proteomes" id="UP001149090">
    <property type="component" value="Unassembled WGS sequence"/>
</dbReference>
<accession>A0A9Q0LIV2</accession>
<feature type="binding site" evidence="8">
    <location>
        <position position="171"/>
    </location>
    <ligand>
        <name>ATP</name>
        <dbReference type="ChEBI" id="CHEBI:30616"/>
    </ligand>
</feature>
<evidence type="ECO:0000256" key="5">
    <source>
        <dbReference type="ARBA" id="ARBA00022884"/>
    </source>
</evidence>
<dbReference type="OrthoDB" id="198857at2759"/>
<dbReference type="GO" id="GO:0000049">
    <property type="term" value="F:tRNA binding"/>
    <property type="evidence" value="ECO:0007669"/>
    <property type="project" value="UniProtKB-UniRule"/>
</dbReference>
<dbReference type="AlphaFoldDB" id="A0A9Q0LIV2"/>
<evidence type="ECO:0000259" key="10">
    <source>
        <dbReference type="Pfam" id="PF16503"/>
    </source>
</evidence>
<feature type="domain" description="tRNA(Ile)-lysidine/2-thiocytidine synthase N-terminal" evidence="9">
    <location>
        <begin position="53"/>
        <end position="230"/>
    </location>
</feature>
<feature type="binding site" evidence="8">
    <location>
        <begin position="56"/>
        <end position="58"/>
    </location>
    <ligand>
        <name>ATP</name>
        <dbReference type="ChEBI" id="CHEBI:30616"/>
    </ligand>
</feature>
<keyword evidence="1 7" id="KW-0963">Cytoplasm</keyword>
<dbReference type="InterPro" id="IPR011063">
    <property type="entry name" value="TilS/TtcA_N"/>
</dbReference>
<dbReference type="Pfam" id="PF16503">
    <property type="entry name" value="zn-ribbon_14"/>
    <property type="match status" value="1"/>
</dbReference>
<dbReference type="PIRSF" id="PIRSF004976">
    <property type="entry name" value="ATPase_YdaO"/>
    <property type="match status" value="1"/>
</dbReference>
<evidence type="ECO:0000256" key="3">
    <source>
        <dbReference type="ARBA" id="ARBA00022679"/>
    </source>
</evidence>
<dbReference type="InterPro" id="IPR000541">
    <property type="entry name" value="Ncs6/Tuc1/Ctu1"/>
</dbReference>
<evidence type="ECO:0000313" key="12">
    <source>
        <dbReference type="Proteomes" id="UP001149090"/>
    </source>
</evidence>
<dbReference type="OMA" id="KPVRGIC"/>
<dbReference type="PANTHER" id="PTHR11807:SF12">
    <property type="entry name" value="CYTOPLASMIC TRNA 2-THIOLATION PROTEIN 1"/>
    <property type="match status" value="1"/>
</dbReference>
<dbReference type="InterPro" id="IPR014729">
    <property type="entry name" value="Rossmann-like_a/b/a_fold"/>
</dbReference>
<evidence type="ECO:0000256" key="4">
    <source>
        <dbReference type="ARBA" id="ARBA00022694"/>
    </source>
</evidence>
<dbReference type="CDD" id="cd01713">
    <property type="entry name" value="CTU1-like"/>
    <property type="match status" value="1"/>
</dbReference>
<keyword evidence="12" id="KW-1185">Reference proteome</keyword>
<keyword evidence="8" id="KW-0547">Nucleotide-binding</keyword>
<keyword evidence="2 7" id="KW-0820">tRNA-binding</keyword>
<dbReference type="NCBIfam" id="TIGR00269">
    <property type="entry name" value="TIGR00269 family protein"/>
    <property type="match status" value="1"/>
</dbReference>
<dbReference type="InterPro" id="IPR035107">
    <property type="entry name" value="tRNA_thiolation_TtcA_Ctu1"/>
</dbReference>
<keyword evidence="8" id="KW-0067">ATP-binding</keyword>
<dbReference type="GO" id="GO:0005524">
    <property type="term" value="F:ATP binding"/>
    <property type="evidence" value="ECO:0007669"/>
    <property type="project" value="UniProtKB-KW"/>
</dbReference>
<keyword evidence="3 7" id="KW-0808">Transferase</keyword>
<dbReference type="SUPFAM" id="SSF52402">
    <property type="entry name" value="Adenine nucleotide alpha hydrolases-like"/>
    <property type="match status" value="1"/>
</dbReference>
<comment type="pathway">
    <text evidence="7">tRNA modification; 5-methoxycarbonylmethyl-2-thiouridine-tRNA biosynthesis.</text>
</comment>
<dbReference type="Gene3D" id="3.40.50.620">
    <property type="entry name" value="HUPs"/>
    <property type="match status" value="1"/>
</dbReference>
<reference evidence="11" key="1">
    <citation type="submission" date="2022-10" db="EMBL/GenBank/DDBJ databases">
        <title>Novel sulphate-reducing endosymbionts in the free-living metamonad Anaeramoeba.</title>
        <authorList>
            <person name="Jerlstrom-Hultqvist J."/>
            <person name="Cepicka I."/>
            <person name="Gallot-Lavallee L."/>
            <person name="Salas-Leiva D."/>
            <person name="Curtis B.A."/>
            <person name="Zahonova K."/>
            <person name="Pipaliya S."/>
            <person name="Dacks J."/>
            <person name="Roger A.J."/>
        </authorList>
    </citation>
    <scope>NUCLEOTIDE SEQUENCE</scope>
    <source>
        <strain evidence="11">BMAN</strain>
    </source>
</reference>
<evidence type="ECO:0000256" key="2">
    <source>
        <dbReference type="ARBA" id="ARBA00022555"/>
    </source>
</evidence>
<evidence type="ECO:0000256" key="8">
    <source>
        <dbReference type="PIRSR" id="PIRSR004976-51"/>
    </source>
</evidence>
<feature type="binding site" evidence="8">
    <location>
        <position position="166"/>
    </location>
    <ligand>
        <name>ATP</name>
        <dbReference type="ChEBI" id="CHEBI:30616"/>
    </ligand>
</feature>
<feature type="binding site" evidence="8">
    <location>
        <position position="88"/>
    </location>
    <ligand>
        <name>ATP</name>
        <dbReference type="ChEBI" id="CHEBI:30616"/>
    </ligand>
</feature>
<dbReference type="InterPro" id="IPR032442">
    <property type="entry name" value="CTU1_C"/>
</dbReference>
<comment type="similarity">
    <text evidence="7">Belongs to the TtcA family. CTU1/NCS6/ATPBD3 subfamily.</text>
</comment>
<dbReference type="GO" id="GO:0002143">
    <property type="term" value="P:tRNA wobble position uridine thiolation"/>
    <property type="evidence" value="ECO:0007669"/>
    <property type="project" value="TreeGrafter"/>
</dbReference>
<dbReference type="GO" id="GO:0005739">
    <property type="term" value="C:mitochondrion"/>
    <property type="evidence" value="ECO:0007669"/>
    <property type="project" value="TreeGrafter"/>
</dbReference>
<name>A0A9Q0LIV2_ANAIG</name>
<dbReference type="EMBL" id="JAPDFW010000076">
    <property type="protein sequence ID" value="KAJ5073285.1"/>
    <property type="molecule type" value="Genomic_DNA"/>
</dbReference>
<dbReference type="InterPro" id="IPR056369">
    <property type="entry name" value="CTU1-like_ATP-bd"/>
</dbReference>
<evidence type="ECO:0000313" key="11">
    <source>
        <dbReference type="EMBL" id="KAJ5073285.1"/>
    </source>
</evidence>
<feature type="binding site" evidence="8">
    <location>
        <position position="62"/>
    </location>
    <ligand>
        <name>ATP</name>
        <dbReference type="ChEBI" id="CHEBI:30616"/>
    </ligand>
</feature>
<dbReference type="Pfam" id="PF01171">
    <property type="entry name" value="ATP_bind_3"/>
    <property type="match status" value="1"/>
</dbReference>
<dbReference type="GO" id="GO:0002144">
    <property type="term" value="C:cytosolic tRNA wobble base thiouridylase complex"/>
    <property type="evidence" value="ECO:0007669"/>
    <property type="project" value="TreeGrafter"/>
</dbReference>
<comment type="function">
    <text evidence="6 7">Plays a central role in 2-thiolation of mcm(5)S(2)U at tRNA wobble positions of tRNA(Lys), tRNA(Glu) and tRNA(Gln). Directly binds tRNAs and probably acts by catalyzing adenylation of tRNAs, an intermediate required for 2-thiolation. It is unclear whether it acts as a sulfurtransferase that transfers sulfur from thiocarboxylated URM1 onto the uridine of tRNAs at wobble position.</text>
</comment>
<feature type="domain" description="Cytoplasmic tRNA 2-thiolation protein 1 C-terminal" evidence="10">
    <location>
        <begin position="280"/>
        <end position="311"/>
    </location>
</feature>
<dbReference type="PROSITE" id="PS01263">
    <property type="entry name" value="UPF0021"/>
    <property type="match status" value="1"/>
</dbReference>
<protein>
    <recommendedName>
        <fullName evidence="7">Cytoplasmic tRNA 2-thiolation protein 1</fullName>
        <ecNumber evidence="7">2.7.7.-</ecNumber>
    </recommendedName>
    <alternativeName>
        <fullName evidence="7">Cytoplasmic tRNA adenylyltransferase 1</fullName>
    </alternativeName>
</protein>
<dbReference type="PANTHER" id="PTHR11807">
    <property type="entry name" value="ATPASES OF THE PP SUPERFAMILY-RELATED"/>
    <property type="match status" value="1"/>
</dbReference>
<evidence type="ECO:0000259" key="9">
    <source>
        <dbReference type="Pfam" id="PF01171"/>
    </source>
</evidence>
<dbReference type="GO" id="GO:0016779">
    <property type="term" value="F:nucleotidyltransferase activity"/>
    <property type="evidence" value="ECO:0007669"/>
    <property type="project" value="UniProtKB-UniRule"/>
</dbReference>